<reference evidence="4" key="1">
    <citation type="submission" date="2022-04" db="EMBL/GenBank/DDBJ databases">
        <title>Mucilaginibacter sp. RS28 isolated from freshwater.</title>
        <authorList>
            <person name="Ko S.-R."/>
        </authorList>
    </citation>
    <scope>NUCLEOTIDE SEQUENCE</scope>
    <source>
        <strain evidence="4">RS28</strain>
    </source>
</reference>
<evidence type="ECO:0000259" key="3">
    <source>
        <dbReference type="Pfam" id="PF23795"/>
    </source>
</evidence>
<evidence type="ECO:0000256" key="1">
    <source>
        <dbReference type="SAM" id="SignalP"/>
    </source>
</evidence>
<accession>A0A9X1X3M6</accession>
<dbReference type="InterPro" id="IPR057812">
    <property type="entry name" value="SH3_YKFC_2nd"/>
</dbReference>
<keyword evidence="1" id="KW-0732">Signal</keyword>
<dbReference type="Proteomes" id="UP001139450">
    <property type="component" value="Unassembled WGS sequence"/>
</dbReference>
<dbReference type="SUPFAM" id="SSF51261">
    <property type="entry name" value="Duplicated hybrid motif"/>
    <property type="match status" value="1"/>
</dbReference>
<evidence type="ECO:0000259" key="2">
    <source>
        <dbReference type="Pfam" id="PF01551"/>
    </source>
</evidence>
<evidence type="ECO:0000313" key="5">
    <source>
        <dbReference type="Proteomes" id="UP001139450"/>
    </source>
</evidence>
<sequence length="438" mass="47751">MRKLTWAIYAGLIFLACGCSRTSGPMALFKKMSPHDQYAQRLKDAGLDRTAMGAAWIQKASSAFTNVLNVILPYKELGYFEGSKVNATALRFEAKRGQKLHIALSKKPAAGFTIFTDLWQERTGDQPKLLASIDTTSLRLDYDIDETGKYIVRLQPELLRGGEYTLTITTGPSLGFPVAAAGKPHIESFWGAARDAGARRHEGIDIFAPKGTPAVAAANGTVTSVTENKLGGLVVFMRPQDKDYTLYYAHLSKQLARDGQQVRVGDTLGFVGNTGNAAGGPTHLHFGIYAFGGAIDPIYFVDRDMKLPRPITGNTNLLNATVRLQRRSGLFTEPDNVSHKKLDLPANTILTAEAATDNWFRVATPEGETGFIPGRDVESTKETDRLTIRLATALLDAPASSASRKKQLAEGDRVEVLGRYHNYNLVTAGDTTGWVLMK</sequence>
<dbReference type="PROSITE" id="PS51257">
    <property type="entry name" value="PROKAR_LIPOPROTEIN"/>
    <property type="match status" value="1"/>
</dbReference>
<dbReference type="CDD" id="cd12797">
    <property type="entry name" value="M23_peptidase"/>
    <property type="match status" value="1"/>
</dbReference>
<protein>
    <submittedName>
        <fullName evidence="4">M23 family metallopeptidase</fullName>
    </submittedName>
</protein>
<dbReference type="InterPro" id="IPR011055">
    <property type="entry name" value="Dup_hybrid_motif"/>
</dbReference>
<dbReference type="InterPro" id="IPR016047">
    <property type="entry name" value="M23ase_b-sheet_dom"/>
</dbReference>
<comment type="caution">
    <text evidence="4">The sequence shown here is derived from an EMBL/GenBank/DDBJ whole genome shotgun (WGS) entry which is preliminary data.</text>
</comment>
<dbReference type="RefSeq" id="WP_245129782.1">
    <property type="nucleotide sequence ID" value="NZ_JALJEJ010000004.1"/>
</dbReference>
<dbReference type="Gene3D" id="2.70.70.10">
    <property type="entry name" value="Glucose Permease (Domain IIA)"/>
    <property type="match status" value="1"/>
</dbReference>
<dbReference type="AlphaFoldDB" id="A0A9X1X3M6"/>
<dbReference type="GO" id="GO:0004222">
    <property type="term" value="F:metalloendopeptidase activity"/>
    <property type="evidence" value="ECO:0007669"/>
    <property type="project" value="TreeGrafter"/>
</dbReference>
<dbReference type="EMBL" id="JALJEJ010000004">
    <property type="protein sequence ID" value="MCJ8209946.1"/>
    <property type="molecule type" value="Genomic_DNA"/>
</dbReference>
<feature type="domain" description="YKFC SH3b2" evidence="3">
    <location>
        <begin position="335"/>
        <end position="378"/>
    </location>
</feature>
<feature type="domain" description="M23ase beta-sheet core" evidence="2">
    <location>
        <begin position="200"/>
        <end position="297"/>
    </location>
</feature>
<dbReference type="InterPro" id="IPR050570">
    <property type="entry name" value="Cell_wall_metabolism_enzyme"/>
</dbReference>
<dbReference type="PANTHER" id="PTHR21666:SF268">
    <property type="entry name" value="PEPTIDASE M23 DOMAIN-CONTAINING PROTEIN"/>
    <property type="match status" value="1"/>
</dbReference>
<dbReference type="Pfam" id="PF23795">
    <property type="entry name" value="SH3_YKFC_2nd"/>
    <property type="match status" value="1"/>
</dbReference>
<proteinExistence type="predicted"/>
<keyword evidence="5" id="KW-1185">Reference proteome</keyword>
<dbReference type="Pfam" id="PF01551">
    <property type="entry name" value="Peptidase_M23"/>
    <property type="match status" value="1"/>
</dbReference>
<gene>
    <name evidence="4" type="ORF">MUY27_09520</name>
</gene>
<dbReference type="Gene3D" id="2.30.30.40">
    <property type="entry name" value="SH3 Domains"/>
    <property type="match status" value="1"/>
</dbReference>
<feature type="signal peptide" evidence="1">
    <location>
        <begin position="1"/>
        <end position="22"/>
    </location>
</feature>
<organism evidence="4 5">
    <name type="scientific">Mucilaginibacter straminoryzae</name>
    <dbReference type="NCBI Taxonomy" id="2932774"/>
    <lineage>
        <taxon>Bacteria</taxon>
        <taxon>Pseudomonadati</taxon>
        <taxon>Bacteroidota</taxon>
        <taxon>Sphingobacteriia</taxon>
        <taxon>Sphingobacteriales</taxon>
        <taxon>Sphingobacteriaceae</taxon>
        <taxon>Mucilaginibacter</taxon>
    </lineage>
</organism>
<dbReference type="Gene3D" id="2.60.120.380">
    <property type="match status" value="1"/>
</dbReference>
<evidence type="ECO:0000313" key="4">
    <source>
        <dbReference type="EMBL" id="MCJ8209946.1"/>
    </source>
</evidence>
<dbReference type="PANTHER" id="PTHR21666">
    <property type="entry name" value="PEPTIDASE-RELATED"/>
    <property type="match status" value="1"/>
</dbReference>
<feature type="chain" id="PRO_5040814131" evidence="1">
    <location>
        <begin position="23"/>
        <end position="438"/>
    </location>
</feature>
<name>A0A9X1X3M6_9SPHI</name>